<evidence type="ECO:0000256" key="1">
    <source>
        <dbReference type="SAM" id="Phobius"/>
    </source>
</evidence>
<gene>
    <name evidence="2" type="ORF">GCM10009799_29160</name>
</gene>
<name>A0ABN2T6J7_9ACTN</name>
<proteinExistence type="predicted"/>
<sequence>MGDRLTMDRYESELRRALRWYPRHYRERHGDEIVATALDLREPDESIPGRAELWGLMTAGLLTRIREFPPLWHWAGYRFLGKRVPYRYRAWVRDDLTGRRYHARNVVWRVLAPVIPFAVFMVPLAVWATMASGVDPWGHEYTLGFAPKIVETLAQCFLLMAITWWPLTLNNFGERRRVELLARHDFYPNGRPVRWQEQQEPGTIARCERS</sequence>
<keyword evidence="1" id="KW-0472">Membrane</keyword>
<feature type="transmembrane region" description="Helical" evidence="1">
    <location>
        <begin position="106"/>
        <end position="129"/>
    </location>
</feature>
<keyword evidence="1" id="KW-0812">Transmembrane</keyword>
<keyword evidence="3" id="KW-1185">Reference proteome</keyword>
<dbReference type="EMBL" id="BAAAPC010000011">
    <property type="protein sequence ID" value="GAA2000061.1"/>
    <property type="molecule type" value="Genomic_DNA"/>
</dbReference>
<protein>
    <submittedName>
        <fullName evidence="2">Uncharacterized protein</fullName>
    </submittedName>
</protein>
<feature type="transmembrane region" description="Helical" evidence="1">
    <location>
        <begin position="149"/>
        <end position="167"/>
    </location>
</feature>
<comment type="caution">
    <text evidence="2">The sequence shown here is derived from an EMBL/GenBank/DDBJ whole genome shotgun (WGS) entry which is preliminary data.</text>
</comment>
<evidence type="ECO:0000313" key="3">
    <source>
        <dbReference type="Proteomes" id="UP001501585"/>
    </source>
</evidence>
<organism evidence="2 3">
    <name type="scientific">Nocardiopsis rhodophaea</name>
    <dbReference type="NCBI Taxonomy" id="280238"/>
    <lineage>
        <taxon>Bacteria</taxon>
        <taxon>Bacillati</taxon>
        <taxon>Actinomycetota</taxon>
        <taxon>Actinomycetes</taxon>
        <taxon>Streptosporangiales</taxon>
        <taxon>Nocardiopsidaceae</taxon>
        <taxon>Nocardiopsis</taxon>
    </lineage>
</organism>
<accession>A0ABN2T6J7</accession>
<keyword evidence="1" id="KW-1133">Transmembrane helix</keyword>
<evidence type="ECO:0000313" key="2">
    <source>
        <dbReference type="EMBL" id="GAA2000061.1"/>
    </source>
</evidence>
<reference evidence="2 3" key="1">
    <citation type="journal article" date="2019" name="Int. J. Syst. Evol. Microbiol.">
        <title>The Global Catalogue of Microorganisms (GCM) 10K type strain sequencing project: providing services to taxonomists for standard genome sequencing and annotation.</title>
        <authorList>
            <consortium name="The Broad Institute Genomics Platform"/>
            <consortium name="The Broad Institute Genome Sequencing Center for Infectious Disease"/>
            <person name="Wu L."/>
            <person name="Ma J."/>
        </authorList>
    </citation>
    <scope>NUCLEOTIDE SEQUENCE [LARGE SCALE GENOMIC DNA]</scope>
    <source>
        <strain evidence="2 3">JCM 15313</strain>
    </source>
</reference>
<dbReference type="Proteomes" id="UP001501585">
    <property type="component" value="Unassembled WGS sequence"/>
</dbReference>